<evidence type="ECO:0000256" key="2">
    <source>
        <dbReference type="SAM" id="MobiDB-lite"/>
    </source>
</evidence>
<organism evidence="3 4">
    <name type="scientific">Caligus rogercresseyi</name>
    <name type="common">Sea louse</name>
    <dbReference type="NCBI Taxonomy" id="217165"/>
    <lineage>
        <taxon>Eukaryota</taxon>
        <taxon>Metazoa</taxon>
        <taxon>Ecdysozoa</taxon>
        <taxon>Arthropoda</taxon>
        <taxon>Crustacea</taxon>
        <taxon>Multicrustacea</taxon>
        <taxon>Hexanauplia</taxon>
        <taxon>Copepoda</taxon>
        <taxon>Siphonostomatoida</taxon>
        <taxon>Caligidae</taxon>
        <taxon>Caligus</taxon>
    </lineage>
</organism>
<sequence length="452" mass="51189">MSGEFHRALCYKRWPNFFFSLYYYTFVDLLDYRDHVGELLTTLDACGIVMDITRNLSKAYLNVVSTYASLEILLSPLRGVWAPLTSNGSSASSGCVLYTHHTSSPSSKVSRLWKKVKEVKDFQNAALQTLQCCTERAIISPLRSTGNSLFIFMASASRGRGALAHAASQEPPARQTSPLPQEGLIDRFFPELLFLMGECRALVKKYGQVIQRCYVQYLSGYDAVALNKSIQSLMHISEEDSIILSSIFQTISDLNVEQVVDTDHLFDFRGLRLDWKRLKSYTSSSGSNLLRNFGTLSVRRSIPSPSIPASWTDWKNMLRRPQTGAICLFKLFEDHFQIIDSLLPFPYLRSLFPERHESSRKESELRHIFLDEMSKEARTLSPPFARSSEPLQTSYSQALLDCSVATRSESYRKTREDLITRTSCTWSSHNYATPSTTRPPSMSGNVLLPLGR</sequence>
<dbReference type="OrthoDB" id="548214at2759"/>
<comment type="similarity">
    <text evidence="1">Belongs to the HEM-1/HEM-2 family.</text>
</comment>
<feature type="non-terminal residue" evidence="3">
    <location>
        <position position="452"/>
    </location>
</feature>
<proteinExistence type="inferred from homology"/>
<feature type="region of interest" description="Disordered" evidence="2">
    <location>
        <begin position="431"/>
        <end position="452"/>
    </location>
</feature>
<evidence type="ECO:0000256" key="1">
    <source>
        <dbReference type="ARBA" id="ARBA00037947"/>
    </source>
</evidence>
<protein>
    <submittedName>
        <fullName evidence="3">Uncharacterized protein</fullName>
    </submittedName>
</protein>
<dbReference type="GO" id="GO:0030031">
    <property type="term" value="P:cell projection assembly"/>
    <property type="evidence" value="ECO:0007669"/>
    <property type="project" value="TreeGrafter"/>
</dbReference>
<dbReference type="GO" id="GO:0016477">
    <property type="term" value="P:cell migration"/>
    <property type="evidence" value="ECO:0007669"/>
    <property type="project" value="TreeGrafter"/>
</dbReference>
<dbReference type="InterPro" id="IPR019137">
    <property type="entry name" value="Nck-associated_protein-1"/>
</dbReference>
<dbReference type="PANTHER" id="PTHR12093">
    <property type="entry name" value="NCK-ASSOCIATED PROTEIN 1"/>
    <property type="match status" value="1"/>
</dbReference>
<dbReference type="EMBL" id="CP045891">
    <property type="protein sequence ID" value="QQP57747.1"/>
    <property type="molecule type" value="Genomic_DNA"/>
</dbReference>
<evidence type="ECO:0000313" key="4">
    <source>
        <dbReference type="Proteomes" id="UP000595437"/>
    </source>
</evidence>
<dbReference type="GO" id="GO:0031209">
    <property type="term" value="C:SCAR complex"/>
    <property type="evidence" value="ECO:0007669"/>
    <property type="project" value="TreeGrafter"/>
</dbReference>
<dbReference type="Proteomes" id="UP000595437">
    <property type="component" value="Chromosome 2"/>
</dbReference>
<name>A0A7T8KKS9_CALRO</name>
<feature type="compositionally biased region" description="Polar residues" evidence="2">
    <location>
        <begin position="431"/>
        <end position="444"/>
    </location>
</feature>
<evidence type="ECO:0000313" key="3">
    <source>
        <dbReference type="EMBL" id="QQP57747.1"/>
    </source>
</evidence>
<dbReference type="GO" id="GO:0048812">
    <property type="term" value="P:neuron projection morphogenesis"/>
    <property type="evidence" value="ECO:0007669"/>
    <property type="project" value="TreeGrafter"/>
</dbReference>
<dbReference type="PANTHER" id="PTHR12093:SF10">
    <property type="entry name" value="MEMBRANE-ASSOCIATED PROTEIN HEM"/>
    <property type="match status" value="1"/>
</dbReference>
<accession>A0A7T8KKS9</accession>
<dbReference type="Pfam" id="PF09735">
    <property type="entry name" value="Nckap1"/>
    <property type="match status" value="2"/>
</dbReference>
<reference evidence="4" key="1">
    <citation type="submission" date="2021-01" db="EMBL/GenBank/DDBJ databases">
        <title>Caligus Genome Assembly.</title>
        <authorList>
            <person name="Gallardo-Escarate C."/>
        </authorList>
    </citation>
    <scope>NUCLEOTIDE SEQUENCE [LARGE SCALE GENOMIC DNA]</scope>
</reference>
<gene>
    <name evidence="3" type="ORF">FKW44_002835</name>
</gene>
<keyword evidence="4" id="KW-1185">Reference proteome</keyword>
<dbReference type="GO" id="GO:0030866">
    <property type="term" value="P:cortical actin cytoskeleton organization"/>
    <property type="evidence" value="ECO:0007669"/>
    <property type="project" value="TreeGrafter"/>
</dbReference>
<dbReference type="AlphaFoldDB" id="A0A7T8KKS9"/>